<dbReference type="RefSeq" id="WP_146617058.1">
    <property type="nucleotide sequence ID" value="NZ_JACHWI010000006.1"/>
</dbReference>
<dbReference type="AlphaFoldDB" id="A0A327YXY7"/>
<dbReference type="Gene3D" id="2.40.10.10">
    <property type="entry name" value="Trypsin-like serine proteases"/>
    <property type="match status" value="2"/>
</dbReference>
<dbReference type="InterPro" id="IPR009003">
    <property type="entry name" value="Peptidase_S1_PA"/>
</dbReference>
<proteinExistence type="predicted"/>
<evidence type="ECO:0000313" key="3">
    <source>
        <dbReference type="Proteomes" id="UP000249341"/>
    </source>
</evidence>
<evidence type="ECO:0000313" key="2">
    <source>
        <dbReference type="EMBL" id="RAK26447.1"/>
    </source>
</evidence>
<evidence type="ECO:0000256" key="1">
    <source>
        <dbReference type="SAM" id="SignalP"/>
    </source>
</evidence>
<organism evidence="2 3">
    <name type="scientific">Actinoplanes lutulentus</name>
    <dbReference type="NCBI Taxonomy" id="1287878"/>
    <lineage>
        <taxon>Bacteria</taxon>
        <taxon>Bacillati</taxon>
        <taxon>Actinomycetota</taxon>
        <taxon>Actinomycetes</taxon>
        <taxon>Micromonosporales</taxon>
        <taxon>Micromonosporaceae</taxon>
        <taxon>Actinoplanes</taxon>
    </lineage>
</organism>
<feature type="signal peptide" evidence="1">
    <location>
        <begin position="1"/>
        <end position="38"/>
    </location>
</feature>
<keyword evidence="1" id="KW-0732">Signal</keyword>
<protein>
    <recommendedName>
        <fullName evidence="4">Trypsin</fullName>
    </recommendedName>
</protein>
<sequence length="737" mass="77662">MSLSTRGNIFRSLAAAVSLTIAATAATVVSATATPAAAAGTQTVRLTTIGNTSAVTGYPTGWPDADSVFLGSAYEGFTARSFLTWDASAVQNKRIESATAHFHNPYSTSCDPTPWEVWTTGPITSATSWDVQPAWRELEAVSTETSCADTAVTADVTSFVRRAAAAKAVQPTMGLRATDEADYTAYKQFWSRKYTDPAKVPYIEVVYSTGVAVTEPHIDEGSSCVTGANRPVVDTTTPALNILVDDPAVTQVRADFELTALNGTVLHTAASASQASGTLVSAKVPAGKLANGGTYRWRTRGVSAGSAGAWTTWCEFTVDSSLDIIGADDVNETVPEELRDALGTYDQLAEANPDEFGYPDVTGDAIVVDVVTDEAADKAQALADGTLQAQPSTDPDANKAEEAAIEGQDNVAGVDMAINDVTLSRTEIDELRDEVQAAVVSTPALVAADVWKTEVDRDGGRIAVTMSDVTVPAAQALEQRFGDRVVLIDEKNQLPVDQASRLADVPLWRGGARIKIKRPNGTVNGCSSAFAWNITSTAPGMLTAAHCAPDGGTMLSWREQTMGSIPSGSRENYGSNGTVYLPNQKVYRGDMALANASAGIQGRIFRGPVSTTATARVKAMWSRRAQKGDQYCVGGSYFGEICGWTVGATSIDVYSSGKWKRNVVMSRLKTGKCTGPGDSGGPVYTVNSDGSVTAKGIFNGTHGGGSDSYGGEFDPCSNYFTDIWDAYYGFPGTLKTS</sequence>
<dbReference type="OrthoDB" id="5994822at2"/>
<comment type="caution">
    <text evidence="2">The sequence shown here is derived from an EMBL/GenBank/DDBJ whole genome shotgun (WGS) entry which is preliminary data.</text>
</comment>
<gene>
    <name evidence="2" type="ORF">B0I29_12737</name>
</gene>
<name>A0A327YXY7_9ACTN</name>
<dbReference type="NCBIfam" id="NF033679">
    <property type="entry name" value="DNRLRE_dom"/>
    <property type="match status" value="1"/>
</dbReference>
<feature type="chain" id="PRO_5016444565" description="Trypsin" evidence="1">
    <location>
        <begin position="39"/>
        <end position="737"/>
    </location>
</feature>
<dbReference type="InterPro" id="IPR043504">
    <property type="entry name" value="Peptidase_S1_PA_chymotrypsin"/>
</dbReference>
<dbReference type="SUPFAM" id="SSF50494">
    <property type="entry name" value="Trypsin-like serine proteases"/>
    <property type="match status" value="1"/>
</dbReference>
<evidence type="ECO:0008006" key="4">
    <source>
        <dbReference type="Google" id="ProtNLM"/>
    </source>
</evidence>
<keyword evidence="3" id="KW-1185">Reference proteome</keyword>
<dbReference type="Proteomes" id="UP000249341">
    <property type="component" value="Unassembled WGS sequence"/>
</dbReference>
<reference evidence="2 3" key="1">
    <citation type="submission" date="2018-06" db="EMBL/GenBank/DDBJ databases">
        <title>Genomic Encyclopedia of Type Strains, Phase III (KMG-III): the genomes of soil and plant-associated and newly described type strains.</title>
        <authorList>
            <person name="Whitman W."/>
        </authorList>
    </citation>
    <scope>NUCLEOTIDE SEQUENCE [LARGE SCALE GENOMIC DNA]</scope>
    <source>
        <strain evidence="2 3">CGMCC 4.7090</strain>
    </source>
</reference>
<dbReference type="EMBL" id="QLMJ01000027">
    <property type="protein sequence ID" value="RAK26447.1"/>
    <property type="molecule type" value="Genomic_DNA"/>
</dbReference>
<accession>A0A327YXY7</accession>